<dbReference type="Proteomes" id="UP000019373">
    <property type="component" value="Unassembled WGS sequence"/>
</dbReference>
<dbReference type="HOGENOM" id="CLU_013929_1_0_1"/>
<keyword evidence="4" id="KW-1185">Reference proteome</keyword>
<feature type="domain" description="DDE-1" evidence="2">
    <location>
        <begin position="60"/>
        <end position="156"/>
    </location>
</feature>
<dbReference type="PANTHER" id="PTHR19303">
    <property type="entry name" value="TRANSPOSON"/>
    <property type="match status" value="1"/>
</dbReference>
<dbReference type="InterPro" id="IPR004875">
    <property type="entry name" value="DDE_SF_endonuclease_dom"/>
</dbReference>
<proteinExistence type="predicted"/>
<dbReference type="AlphaFoldDB" id="U1HPA4"/>
<feature type="region of interest" description="Disordered" evidence="1">
    <location>
        <begin position="297"/>
        <end position="323"/>
    </location>
</feature>
<evidence type="ECO:0000313" key="3">
    <source>
        <dbReference type="EMBL" id="ERF70889.1"/>
    </source>
</evidence>
<dbReference type="RefSeq" id="XP_007803508.1">
    <property type="nucleotide sequence ID" value="XM_007805317.1"/>
</dbReference>
<evidence type="ECO:0000259" key="2">
    <source>
        <dbReference type="Pfam" id="PF03184"/>
    </source>
</evidence>
<evidence type="ECO:0000313" key="4">
    <source>
        <dbReference type="Proteomes" id="UP000019373"/>
    </source>
</evidence>
<dbReference type="GO" id="GO:0005634">
    <property type="term" value="C:nucleus"/>
    <property type="evidence" value="ECO:0007669"/>
    <property type="project" value="TreeGrafter"/>
</dbReference>
<gene>
    <name evidence="3" type="ORF">EPUS_02411</name>
</gene>
<dbReference type="EMBL" id="KE721278">
    <property type="protein sequence ID" value="ERF70889.1"/>
    <property type="molecule type" value="Genomic_DNA"/>
</dbReference>
<dbReference type="InterPro" id="IPR050863">
    <property type="entry name" value="CenT-Element_Derived"/>
</dbReference>
<sequence>MDETGVLLSHLTSRKVLSVSQQTGYILSHLLSGLPPQRVAIGILTLLPTGVLRAQRPAGGRPRILVNDGLATHKSLEVLTFCHENNIILCRLPSHTSHKLQPCDVGVFGPLKAAYREQVEQLFRGGANTVGKQHFTLLYDRARTTAFTSENIKSAWRKAGLFPFDPDCVLRGMRHPSTGMLTVPGARAALSAPVSSSVEDMPPTPTTSEALTSMRVKVEEDLASAGTSSTQRVQKIIKGFQSTLAHCAVLSAENQWLVEQNNEKTSRASVRSTVVGGPKVMTYDDIIERQQLRETAERRNTVVTKRRKAGQQPAESHTAEQAG</sequence>
<reference evidence="4" key="1">
    <citation type="journal article" date="2014" name="BMC Genomics">
        <title>Genome characteristics reveal the impact of lichenization on lichen-forming fungus Endocarpon pusillum Hedwig (Verrucariales, Ascomycota).</title>
        <authorList>
            <person name="Wang Y.-Y."/>
            <person name="Liu B."/>
            <person name="Zhang X.-Y."/>
            <person name="Zhou Q.-M."/>
            <person name="Zhang T."/>
            <person name="Li H."/>
            <person name="Yu Y.-F."/>
            <person name="Zhang X.-L."/>
            <person name="Hao X.-Y."/>
            <person name="Wang M."/>
            <person name="Wang L."/>
            <person name="Wei J.-C."/>
        </authorList>
    </citation>
    <scope>NUCLEOTIDE SEQUENCE [LARGE SCALE GENOMIC DNA]</scope>
    <source>
        <strain evidence="4">Z07020 / HMAS-L-300199</strain>
    </source>
</reference>
<evidence type="ECO:0000256" key="1">
    <source>
        <dbReference type="SAM" id="MobiDB-lite"/>
    </source>
</evidence>
<dbReference type="GeneID" id="19237465"/>
<dbReference type="OrthoDB" id="4207519at2759"/>
<dbReference type="eggNOG" id="ENOG502SHQS">
    <property type="taxonomic scope" value="Eukaryota"/>
</dbReference>
<name>U1HPA4_ENDPU</name>
<accession>U1HPA4</accession>
<protein>
    <recommendedName>
        <fullName evidence="2">DDE-1 domain-containing protein</fullName>
    </recommendedName>
</protein>
<dbReference type="GO" id="GO:0003677">
    <property type="term" value="F:DNA binding"/>
    <property type="evidence" value="ECO:0007669"/>
    <property type="project" value="TreeGrafter"/>
</dbReference>
<dbReference type="OMA" id="CEDNDII"/>
<organism evidence="3 4">
    <name type="scientific">Endocarpon pusillum (strain Z07020 / HMAS-L-300199)</name>
    <name type="common">Lichen-forming fungus</name>
    <dbReference type="NCBI Taxonomy" id="1263415"/>
    <lineage>
        <taxon>Eukaryota</taxon>
        <taxon>Fungi</taxon>
        <taxon>Dikarya</taxon>
        <taxon>Ascomycota</taxon>
        <taxon>Pezizomycotina</taxon>
        <taxon>Eurotiomycetes</taxon>
        <taxon>Chaetothyriomycetidae</taxon>
        <taxon>Verrucariales</taxon>
        <taxon>Verrucariaceae</taxon>
        <taxon>Endocarpon</taxon>
    </lineage>
</organism>
<dbReference type="PANTHER" id="PTHR19303:SF74">
    <property type="entry name" value="POGO TRANSPOSABLE ELEMENT WITH KRAB DOMAIN"/>
    <property type="match status" value="1"/>
</dbReference>
<dbReference type="Pfam" id="PF03184">
    <property type="entry name" value="DDE_1"/>
    <property type="match status" value="1"/>
</dbReference>